<sequence>MAEGTVSVSEFYHRLERELQGLGVRVGMRRAIGGLASGYLWELAHDDIGMFAMSFNVEGLFPWDENPMKDNGGRQVITVDDMCAVLHGQVQEWIEQKQVRRAGA</sequence>
<gene>
    <name evidence="1" type="ORF">LCGC14_0622940</name>
</gene>
<proteinExistence type="predicted"/>
<accession>A0A0F9RNK4</accession>
<name>A0A0F9RNK4_9ZZZZ</name>
<dbReference type="AlphaFoldDB" id="A0A0F9RNK4"/>
<comment type="caution">
    <text evidence="1">The sequence shown here is derived from an EMBL/GenBank/DDBJ whole genome shotgun (WGS) entry which is preliminary data.</text>
</comment>
<dbReference type="EMBL" id="LAZR01001064">
    <property type="protein sequence ID" value="KKN51397.1"/>
    <property type="molecule type" value="Genomic_DNA"/>
</dbReference>
<evidence type="ECO:0000313" key="1">
    <source>
        <dbReference type="EMBL" id="KKN51397.1"/>
    </source>
</evidence>
<protein>
    <submittedName>
        <fullName evidence="1">Uncharacterized protein</fullName>
    </submittedName>
</protein>
<organism evidence="1">
    <name type="scientific">marine sediment metagenome</name>
    <dbReference type="NCBI Taxonomy" id="412755"/>
    <lineage>
        <taxon>unclassified sequences</taxon>
        <taxon>metagenomes</taxon>
        <taxon>ecological metagenomes</taxon>
    </lineage>
</organism>
<reference evidence="1" key="1">
    <citation type="journal article" date="2015" name="Nature">
        <title>Complex archaea that bridge the gap between prokaryotes and eukaryotes.</title>
        <authorList>
            <person name="Spang A."/>
            <person name="Saw J.H."/>
            <person name="Jorgensen S.L."/>
            <person name="Zaremba-Niedzwiedzka K."/>
            <person name="Martijn J."/>
            <person name="Lind A.E."/>
            <person name="van Eijk R."/>
            <person name="Schleper C."/>
            <person name="Guy L."/>
            <person name="Ettema T.J."/>
        </authorList>
    </citation>
    <scope>NUCLEOTIDE SEQUENCE</scope>
</reference>